<dbReference type="Gene3D" id="3.40.630.30">
    <property type="match status" value="1"/>
</dbReference>
<dbReference type="RefSeq" id="WP_313767131.1">
    <property type="nucleotide sequence ID" value="NZ_BAAAVH010000020.1"/>
</dbReference>
<keyword evidence="4" id="KW-1185">Reference proteome</keyword>
<dbReference type="InterPro" id="IPR038740">
    <property type="entry name" value="BioF2-like_GNAT_dom"/>
</dbReference>
<evidence type="ECO:0000259" key="2">
    <source>
        <dbReference type="Pfam" id="PF13480"/>
    </source>
</evidence>
<proteinExistence type="predicted"/>
<comment type="caution">
    <text evidence="3">The sequence shown here is derived from an EMBL/GenBank/DDBJ whole genome shotgun (WGS) entry which is preliminary data.</text>
</comment>
<dbReference type="Pfam" id="PF13480">
    <property type="entry name" value="Acetyltransf_6"/>
    <property type="match status" value="1"/>
</dbReference>
<name>A0ABW1F3J7_9ACTN</name>
<evidence type="ECO:0000256" key="1">
    <source>
        <dbReference type="SAM" id="MobiDB-lite"/>
    </source>
</evidence>
<reference evidence="4" key="1">
    <citation type="journal article" date="2019" name="Int. J. Syst. Evol. Microbiol.">
        <title>The Global Catalogue of Microorganisms (GCM) 10K type strain sequencing project: providing services to taxonomists for standard genome sequencing and annotation.</title>
        <authorList>
            <consortium name="The Broad Institute Genomics Platform"/>
            <consortium name="The Broad Institute Genome Sequencing Center for Infectious Disease"/>
            <person name="Wu L."/>
            <person name="Ma J."/>
        </authorList>
    </citation>
    <scope>NUCLEOTIDE SEQUENCE [LARGE SCALE GENOMIC DNA]</scope>
    <source>
        <strain evidence="4">CGMCC 4.1469</strain>
    </source>
</reference>
<feature type="region of interest" description="Disordered" evidence="1">
    <location>
        <begin position="189"/>
        <end position="211"/>
    </location>
</feature>
<sequence>MGITESGTPTGGAPGTGSGSGSVNGSGARAEAVVGAAVRARPRGGPVGGPAARPVRYRSPALPADVLDGWRALAAADPAGSWFTTPEWALSWWETLGAQQGTGEVTVWREADGRVCAVVPLLRTRRRLHPRAPMAVPCLTVLGSGPGAADHCGFSAAPERRAEVADWLRRRGRRATLLLTDLDPEQAGLLPPGAVATGRTPCPRTDLTAGPDALGSRQFRADLRRYGRKLAAAGITFRWVAPAVGDGELAERTELLHTVLRLHRQRRAALGLPTTFDAARAPLHLRLIERAAATGRGEGPAFLVAERAGEAVGVLYGFQWRDTFAYYQIGWDQAWAPLRLGTAVIAEAVRAAAGQGLATFDFLRGTEPYKYRFDAVDREDVSWLVPHGLSGALLGLKYRAKAARRS</sequence>
<dbReference type="Proteomes" id="UP001596067">
    <property type="component" value="Unassembled WGS sequence"/>
</dbReference>
<protein>
    <submittedName>
        <fullName evidence="3">GNAT family N-acetyltransferase</fullName>
    </submittedName>
</protein>
<dbReference type="InterPro" id="IPR016181">
    <property type="entry name" value="Acyl_CoA_acyltransferase"/>
</dbReference>
<organism evidence="3 4">
    <name type="scientific">Kitasatospora aburaviensis</name>
    <dbReference type="NCBI Taxonomy" id="67265"/>
    <lineage>
        <taxon>Bacteria</taxon>
        <taxon>Bacillati</taxon>
        <taxon>Actinomycetota</taxon>
        <taxon>Actinomycetes</taxon>
        <taxon>Kitasatosporales</taxon>
        <taxon>Streptomycetaceae</taxon>
        <taxon>Kitasatospora</taxon>
    </lineage>
</organism>
<feature type="domain" description="BioF2-like acetyltransferase" evidence="2">
    <location>
        <begin position="217"/>
        <end position="370"/>
    </location>
</feature>
<evidence type="ECO:0000313" key="3">
    <source>
        <dbReference type="EMBL" id="MFC5887841.1"/>
    </source>
</evidence>
<feature type="compositionally biased region" description="Gly residues" evidence="1">
    <location>
        <begin position="9"/>
        <end position="24"/>
    </location>
</feature>
<gene>
    <name evidence="3" type="ORF">ACFP0N_23015</name>
</gene>
<evidence type="ECO:0000313" key="4">
    <source>
        <dbReference type="Proteomes" id="UP001596067"/>
    </source>
</evidence>
<dbReference type="EMBL" id="JBHSOD010000031">
    <property type="protein sequence ID" value="MFC5887841.1"/>
    <property type="molecule type" value="Genomic_DNA"/>
</dbReference>
<accession>A0ABW1F3J7</accession>
<dbReference type="SUPFAM" id="SSF55729">
    <property type="entry name" value="Acyl-CoA N-acyltransferases (Nat)"/>
    <property type="match status" value="1"/>
</dbReference>
<feature type="region of interest" description="Disordered" evidence="1">
    <location>
        <begin position="1"/>
        <end position="27"/>
    </location>
</feature>